<organism evidence="1 2">
    <name type="scientific">candidate division WOR-1 bacterium RIFOXYB2_FULL_36_35</name>
    <dbReference type="NCBI Taxonomy" id="1802578"/>
    <lineage>
        <taxon>Bacteria</taxon>
        <taxon>Bacillati</taxon>
        <taxon>Saganbacteria</taxon>
    </lineage>
</organism>
<proteinExistence type="predicted"/>
<evidence type="ECO:0000313" key="2">
    <source>
        <dbReference type="Proteomes" id="UP000177905"/>
    </source>
</evidence>
<protein>
    <submittedName>
        <fullName evidence="1">Uncharacterized protein</fullName>
    </submittedName>
</protein>
<gene>
    <name evidence="1" type="ORF">A2290_06545</name>
</gene>
<dbReference type="AlphaFoldDB" id="A0A1F4S9Y8"/>
<evidence type="ECO:0000313" key="1">
    <source>
        <dbReference type="EMBL" id="OGC16543.1"/>
    </source>
</evidence>
<accession>A0A1F4S9Y8</accession>
<dbReference type="Proteomes" id="UP000177905">
    <property type="component" value="Unassembled WGS sequence"/>
</dbReference>
<name>A0A1F4S9Y8_UNCSA</name>
<reference evidence="1 2" key="1">
    <citation type="journal article" date="2016" name="Nat. Commun.">
        <title>Thousands of microbial genomes shed light on interconnected biogeochemical processes in an aquifer system.</title>
        <authorList>
            <person name="Anantharaman K."/>
            <person name="Brown C.T."/>
            <person name="Hug L.A."/>
            <person name="Sharon I."/>
            <person name="Castelle C.J."/>
            <person name="Probst A.J."/>
            <person name="Thomas B.C."/>
            <person name="Singh A."/>
            <person name="Wilkins M.J."/>
            <person name="Karaoz U."/>
            <person name="Brodie E.L."/>
            <person name="Williams K.H."/>
            <person name="Hubbard S.S."/>
            <person name="Banfield J.F."/>
        </authorList>
    </citation>
    <scope>NUCLEOTIDE SEQUENCE [LARGE SCALE GENOMIC DNA]</scope>
</reference>
<sequence>MIKKQKMSYLSHNKFKISSFERYLPPLVRGKTIVAHEMRHKDVQRERFLTAKPEQEIILWAREQEVFPVRRGCDDSESVFFALGGEFLSRGNFSPHEHLRRHGIALNREENKVNPRYFITANILFRSFEDTNAFSIGNGEEAPLSPESMAARTLMRLAPLKNVVEKPTNERFLAIMDRSREIVNGVIDNTFDRNLTLPDDKKRVFLPIGIEDSFPRDYFGRDIIEKISCDILDKDSLVGWFFLRYAVNLTSAYLLDFFDVSRENSPVSRLLNETATRLWPDNLDIQGKYIARVLSNIESYTSD</sequence>
<dbReference type="EMBL" id="MEUA01000007">
    <property type="protein sequence ID" value="OGC16543.1"/>
    <property type="molecule type" value="Genomic_DNA"/>
</dbReference>
<comment type="caution">
    <text evidence="1">The sequence shown here is derived from an EMBL/GenBank/DDBJ whole genome shotgun (WGS) entry which is preliminary data.</text>
</comment>